<dbReference type="GO" id="GO:0003677">
    <property type="term" value="F:DNA binding"/>
    <property type="evidence" value="ECO:0007669"/>
    <property type="project" value="UniProtKB-KW"/>
</dbReference>
<keyword evidence="2" id="KW-0238">DNA-binding</keyword>
<feature type="domain" description="Putative DNA-binding" evidence="1">
    <location>
        <begin position="25"/>
        <end position="99"/>
    </location>
</feature>
<dbReference type="InterPro" id="IPR018640">
    <property type="entry name" value="DUF2063"/>
</dbReference>
<dbReference type="EMBL" id="JAXIVS010000009">
    <property type="protein sequence ID" value="MDY7229745.1"/>
    <property type="molecule type" value="Genomic_DNA"/>
</dbReference>
<keyword evidence="3" id="KW-1185">Reference proteome</keyword>
<dbReference type="Pfam" id="PF09836">
    <property type="entry name" value="DUF2063"/>
    <property type="match status" value="1"/>
</dbReference>
<evidence type="ECO:0000313" key="2">
    <source>
        <dbReference type="EMBL" id="MDY7229745.1"/>
    </source>
</evidence>
<proteinExistence type="predicted"/>
<accession>A0ABU5H8E7</accession>
<name>A0ABU5H8E7_9BACT</name>
<evidence type="ECO:0000259" key="1">
    <source>
        <dbReference type="Pfam" id="PF09836"/>
    </source>
</evidence>
<evidence type="ECO:0000313" key="3">
    <source>
        <dbReference type="Proteomes" id="UP001291309"/>
    </source>
</evidence>
<dbReference type="RefSeq" id="WP_321548467.1">
    <property type="nucleotide sequence ID" value="NZ_JAXIVS010000009.1"/>
</dbReference>
<reference evidence="2 3" key="1">
    <citation type="submission" date="2023-12" db="EMBL/GenBank/DDBJ databases">
        <title>the genome sequence of Hyalangium sp. s54d21.</title>
        <authorList>
            <person name="Zhang X."/>
        </authorList>
    </citation>
    <scope>NUCLEOTIDE SEQUENCE [LARGE SCALE GENOMIC DNA]</scope>
    <source>
        <strain evidence="3">s54d21</strain>
    </source>
</reference>
<dbReference type="Proteomes" id="UP001291309">
    <property type="component" value="Unassembled WGS sequence"/>
</dbReference>
<dbReference type="Gene3D" id="1.10.150.690">
    <property type="entry name" value="DUF2063"/>
    <property type="match status" value="1"/>
</dbReference>
<dbReference type="InterPro" id="IPR044922">
    <property type="entry name" value="DUF2063_N_sf"/>
</dbReference>
<organism evidence="2 3">
    <name type="scientific">Hyalangium rubrum</name>
    <dbReference type="NCBI Taxonomy" id="3103134"/>
    <lineage>
        <taxon>Bacteria</taxon>
        <taxon>Pseudomonadati</taxon>
        <taxon>Myxococcota</taxon>
        <taxon>Myxococcia</taxon>
        <taxon>Myxococcales</taxon>
        <taxon>Cystobacterineae</taxon>
        <taxon>Archangiaceae</taxon>
        <taxon>Hyalangium</taxon>
    </lineage>
</organism>
<protein>
    <submittedName>
        <fullName evidence="2">DNA-binding domain-containing protein</fullName>
    </submittedName>
</protein>
<comment type="caution">
    <text evidence="2">The sequence shown here is derived from an EMBL/GenBank/DDBJ whole genome shotgun (WGS) entry which is preliminary data.</text>
</comment>
<gene>
    <name evidence="2" type="ORF">SYV04_25350</name>
</gene>
<sequence>MKPGLRHFFDTMDGYLAAPGGLERLRAAHPGWDAKDSRVALYEEFVRHHVSATVEKLYPLTLACLGPERWAELVRAYDATRPARHFEVNRLGEGFPAFVADVAAARGLPEFVPALVRFEWADWAVYASEEQVPERVERLTVNPTLTVLQHPFRLAPYIHAKATGPAPAPGDEMLLLWRHPQHHRTWFLAAHEQALLVLKMALEGLSAQDVAAATGVAEDHVRRAVEECTRDGLVLAP</sequence>